<reference evidence="3" key="1">
    <citation type="submission" date="2017-02" db="UniProtKB">
        <authorList>
            <consortium name="WormBaseParasite"/>
        </authorList>
    </citation>
    <scope>IDENTIFICATION</scope>
</reference>
<sequence>LHLQERHAGTAAGRAEVRAMGHHARARRRLEHRHGLRGRDPGRLADRKDEEVRAGSAGRGRGARPAGIAVEQPVVRAGHDSHVHRHRADHGAVGQSQPARARFPAHGVLHAHGAAHGGGGQHLAVLLHAAVRPDRAGDAAVRLARTELAGQPRDRAARADARDGMEGGRLLHDLLPGRLADRVAVAARSRHAGRGVALAVFPPHPLAAA</sequence>
<accession>A0A0N5A5Q0</accession>
<feature type="compositionally biased region" description="Basic residues" evidence="1">
    <location>
        <begin position="20"/>
        <end position="36"/>
    </location>
</feature>
<proteinExistence type="predicted"/>
<dbReference type="AlphaFoldDB" id="A0A0N5A5Q0"/>
<evidence type="ECO:0000313" key="3">
    <source>
        <dbReference type="WBParaSite" id="PTRK_0001703700.1"/>
    </source>
</evidence>
<feature type="region of interest" description="Disordered" evidence="1">
    <location>
        <begin position="1"/>
        <end position="65"/>
    </location>
</feature>
<evidence type="ECO:0000256" key="1">
    <source>
        <dbReference type="SAM" id="MobiDB-lite"/>
    </source>
</evidence>
<protein>
    <submittedName>
        <fullName evidence="3">Transferred entry: 7.1.1.2</fullName>
    </submittedName>
</protein>
<evidence type="ECO:0000313" key="2">
    <source>
        <dbReference type="Proteomes" id="UP000038045"/>
    </source>
</evidence>
<organism evidence="2 3">
    <name type="scientific">Parastrongyloides trichosuri</name>
    <name type="common">Possum-specific nematode worm</name>
    <dbReference type="NCBI Taxonomy" id="131310"/>
    <lineage>
        <taxon>Eukaryota</taxon>
        <taxon>Metazoa</taxon>
        <taxon>Ecdysozoa</taxon>
        <taxon>Nematoda</taxon>
        <taxon>Chromadorea</taxon>
        <taxon>Rhabditida</taxon>
        <taxon>Tylenchina</taxon>
        <taxon>Panagrolaimomorpha</taxon>
        <taxon>Strongyloidoidea</taxon>
        <taxon>Strongyloididae</taxon>
        <taxon>Parastrongyloides</taxon>
    </lineage>
</organism>
<name>A0A0N5A5Q0_PARTI</name>
<dbReference type="Proteomes" id="UP000038045">
    <property type="component" value="Unplaced"/>
</dbReference>
<feature type="compositionally biased region" description="Basic and acidic residues" evidence="1">
    <location>
        <begin position="37"/>
        <end position="53"/>
    </location>
</feature>
<keyword evidence="2" id="KW-1185">Reference proteome</keyword>
<dbReference type="WBParaSite" id="PTRK_0001703700.1">
    <property type="protein sequence ID" value="PTRK_0001703700.1"/>
    <property type="gene ID" value="PTRK_0001703700"/>
</dbReference>